<comment type="caution">
    <text evidence="9">The sequence shown here is derived from an EMBL/GenBank/DDBJ whole genome shotgun (WGS) entry which is preliminary data.</text>
</comment>
<dbReference type="OrthoDB" id="9770329at2"/>
<name>A0A2S6H4B8_9GAMM</name>
<keyword evidence="4" id="KW-0560">Oxidoreductase</keyword>
<evidence type="ECO:0000256" key="2">
    <source>
        <dbReference type="ARBA" id="ARBA00022692"/>
    </source>
</evidence>
<feature type="transmembrane region" description="Helical" evidence="7">
    <location>
        <begin position="139"/>
        <end position="163"/>
    </location>
</feature>
<dbReference type="GO" id="GO:0008610">
    <property type="term" value="P:lipid biosynthetic process"/>
    <property type="evidence" value="ECO:0007669"/>
    <property type="project" value="InterPro"/>
</dbReference>
<dbReference type="InterPro" id="IPR051689">
    <property type="entry name" value="Sterol_desaturase/TMEM195"/>
</dbReference>
<dbReference type="GO" id="GO:0016020">
    <property type="term" value="C:membrane"/>
    <property type="evidence" value="ECO:0007669"/>
    <property type="project" value="GOC"/>
</dbReference>
<feature type="transmembrane region" description="Helical" evidence="7">
    <location>
        <begin position="37"/>
        <end position="62"/>
    </location>
</feature>
<evidence type="ECO:0000313" key="10">
    <source>
        <dbReference type="Proteomes" id="UP000238071"/>
    </source>
</evidence>
<dbReference type="GO" id="GO:0050479">
    <property type="term" value="F:glyceryl-ether monooxygenase activity"/>
    <property type="evidence" value="ECO:0007669"/>
    <property type="project" value="TreeGrafter"/>
</dbReference>
<dbReference type="RefSeq" id="WP_104423131.1">
    <property type="nucleotide sequence ID" value="NZ_PTIY01000004.1"/>
</dbReference>
<evidence type="ECO:0000256" key="1">
    <source>
        <dbReference type="ARBA" id="ARBA00004127"/>
    </source>
</evidence>
<organism evidence="9 10">
    <name type="scientific">Methylobacter tundripaludum</name>
    <dbReference type="NCBI Taxonomy" id="173365"/>
    <lineage>
        <taxon>Bacteria</taxon>
        <taxon>Pseudomonadati</taxon>
        <taxon>Pseudomonadota</taxon>
        <taxon>Gammaproteobacteria</taxon>
        <taxon>Methylococcales</taxon>
        <taxon>Methylococcaceae</taxon>
        <taxon>Methylobacter</taxon>
    </lineage>
</organism>
<evidence type="ECO:0000256" key="5">
    <source>
        <dbReference type="ARBA" id="ARBA00023098"/>
    </source>
</evidence>
<accession>A0A2S6H4B8</accession>
<feature type="transmembrane region" description="Helical" evidence="7">
    <location>
        <begin position="82"/>
        <end position="102"/>
    </location>
</feature>
<dbReference type="PANTHER" id="PTHR21624:SF1">
    <property type="entry name" value="ALKYLGLYCEROL MONOOXYGENASE"/>
    <property type="match status" value="1"/>
</dbReference>
<dbReference type="GO" id="GO:0006643">
    <property type="term" value="P:membrane lipid metabolic process"/>
    <property type="evidence" value="ECO:0007669"/>
    <property type="project" value="TreeGrafter"/>
</dbReference>
<feature type="transmembrane region" description="Helical" evidence="7">
    <location>
        <begin position="6"/>
        <end position="25"/>
    </location>
</feature>
<keyword evidence="6 7" id="KW-0472">Membrane</keyword>
<feature type="domain" description="Fatty acid hydroxylase" evidence="8">
    <location>
        <begin position="86"/>
        <end position="222"/>
    </location>
</feature>
<dbReference type="PANTHER" id="PTHR21624">
    <property type="entry name" value="STEROL DESATURASE-RELATED PROTEIN"/>
    <property type="match status" value="1"/>
</dbReference>
<evidence type="ECO:0000256" key="4">
    <source>
        <dbReference type="ARBA" id="ARBA00023002"/>
    </source>
</evidence>
<sequence length="263" mass="30051">METVIRLSVALGIFCIMIVWEYLCPRRTHHISRKQRWSVNLGLAAFNIAIMRLSLGGIAYLSAVTAAGQGYGLLNWLAAPEWLSVIVTLLFLDFAIYCQHIVSHKWPLLWRLHQVHHTDLEFDATTAVRFHPLEIMISMLYKVLCIALIGANPWAVIAFEIILNGAATFNHSNIDIPSAIDKKLRRLIITPDMHRIHHSTVPAETDSNYGFSISCWDRLCRTYVAEPKQPQTAMDIGLKPFREQHELGFMQLLLLPFKALRKR</sequence>
<evidence type="ECO:0000256" key="7">
    <source>
        <dbReference type="SAM" id="Phobius"/>
    </source>
</evidence>
<keyword evidence="10" id="KW-1185">Reference proteome</keyword>
<evidence type="ECO:0000256" key="3">
    <source>
        <dbReference type="ARBA" id="ARBA00022989"/>
    </source>
</evidence>
<dbReference type="GO" id="GO:0005506">
    <property type="term" value="F:iron ion binding"/>
    <property type="evidence" value="ECO:0007669"/>
    <property type="project" value="InterPro"/>
</dbReference>
<keyword evidence="5" id="KW-0443">Lipid metabolism</keyword>
<dbReference type="EMBL" id="PTIY01000004">
    <property type="protein sequence ID" value="PPK72338.1"/>
    <property type="molecule type" value="Genomic_DNA"/>
</dbReference>
<dbReference type="InterPro" id="IPR006694">
    <property type="entry name" value="Fatty_acid_hydroxylase"/>
</dbReference>
<gene>
    <name evidence="9" type="ORF">B0F88_104131</name>
</gene>
<protein>
    <submittedName>
        <fullName evidence="9">Sterol desaturase/sphingolipid hydroxylase (Fatty acid hydroxylase superfamily)</fullName>
    </submittedName>
</protein>
<reference evidence="9 10" key="1">
    <citation type="submission" date="2018-02" db="EMBL/GenBank/DDBJ databases">
        <title>Subsurface microbial communities from deep shales in Ohio and West Virginia, USA.</title>
        <authorList>
            <person name="Wrighton K."/>
        </authorList>
    </citation>
    <scope>NUCLEOTIDE SEQUENCE [LARGE SCALE GENOMIC DNA]</scope>
    <source>
        <strain evidence="9 10">OWC-G53F</strain>
    </source>
</reference>
<comment type="subcellular location">
    <subcellularLocation>
        <location evidence="1">Endomembrane system</location>
        <topology evidence="1">Multi-pass membrane protein</topology>
    </subcellularLocation>
</comment>
<evidence type="ECO:0000259" key="8">
    <source>
        <dbReference type="Pfam" id="PF04116"/>
    </source>
</evidence>
<proteinExistence type="predicted"/>
<dbReference type="Proteomes" id="UP000238071">
    <property type="component" value="Unassembled WGS sequence"/>
</dbReference>
<keyword evidence="2 7" id="KW-0812">Transmembrane</keyword>
<dbReference type="AlphaFoldDB" id="A0A2S6H4B8"/>
<dbReference type="GO" id="GO:0012505">
    <property type="term" value="C:endomembrane system"/>
    <property type="evidence" value="ECO:0007669"/>
    <property type="project" value="UniProtKB-SubCell"/>
</dbReference>
<evidence type="ECO:0000256" key="6">
    <source>
        <dbReference type="ARBA" id="ARBA00023136"/>
    </source>
</evidence>
<dbReference type="Pfam" id="PF04116">
    <property type="entry name" value="FA_hydroxylase"/>
    <property type="match status" value="1"/>
</dbReference>
<keyword evidence="3 7" id="KW-1133">Transmembrane helix</keyword>
<evidence type="ECO:0000313" key="9">
    <source>
        <dbReference type="EMBL" id="PPK72338.1"/>
    </source>
</evidence>